<accession>A0ABS6UYG3</accession>
<comment type="caution">
    <text evidence="1">The sequence shown here is derived from an EMBL/GenBank/DDBJ whole genome shotgun (WGS) entry which is preliminary data.</text>
</comment>
<reference evidence="1 2" key="1">
    <citation type="submission" date="2020-11" db="EMBL/GenBank/DDBJ databases">
        <title>Pseudonocardia abyssalis sp. nov. and Pseudonocardia oceani sp. nov., description and phylogenomic analysis of two novel actinomycetes isolated from the deep Southern Ocean.</title>
        <authorList>
            <person name="Parra J."/>
        </authorList>
    </citation>
    <scope>NUCLEOTIDE SEQUENCE [LARGE SCALE GENOMIC DNA]</scope>
    <source>
        <strain evidence="1 2">KRD-168</strain>
    </source>
</reference>
<keyword evidence="2" id="KW-1185">Reference proteome</keyword>
<organism evidence="1 2">
    <name type="scientific">Pseudonocardia abyssalis</name>
    <dbReference type="NCBI Taxonomy" id="2792008"/>
    <lineage>
        <taxon>Bacteria</taxon>
        <taxon>Bacillati</taxon>
        <taxon>Actinomycetota</taxon>
        <taxon>Actinomycetes</taxon>
        <taxon>Pseudonocardiales</taxon>
        <taxon>Pseudonocardiaceae</taxon>
        <taxon>Pseudonocardia</taxon>
    </lineage>
</organism>
<name>A0ABS6UYG3_9PSEU</name>
<proteinExistence type="predicted"/>
<evidence type="ECO:0000313" key="2">
    <source>
        <dbReference type="Proteomes" id="UP000694287"/>
    </source>
</evidence>
<evidence type="ECO:0000313" key="1">
    <source>
        <dbReference type="EMBL" id="MBW0136933.1"/>
    </source>
</evidence>
<dbReference type="Proteomes" id="UP000694287">
    <property type="component" value="Unassembled WGS sequence"/>
</dbReference>
<protein>
    <submittedName>
        <fullName evidence="1">Uncharacterized protein</fullName>
    </submittedName>
</protein>
<dbReference type="EMBL" id="JADQDK010000001">
    <property type="protein sequence ID" value="MBW0136933.1"/>
    <property type="molecule type" value="Genomic_DNA"/>
</dbReference>
<gene>
    <name evidence="1" type="ORF">I4I81_22075</name>
</gene>
<sequence length="74" mass="8601">MLDIATYPRFYYAAQFDDCIRVYASPLVSDTNEVWLTVSSWLAGRVYEELPSETFEDPDMMHGQATLYTFAFRS</sequence>